<sequence>MQKFFCCLLIVVASNVYSQAKSQKVKAHSLETIQVKAVRSSANIYQTGSSIDVITSDEIFNKGYSFVSEALESLGGINVSQSGAFGGTSYARIRGASSGQTLVLIDGVKVNDASSPDGAFDFSNLQTFNIERIEVLKGSQSTLWGSDAIGGLINIVTKDFQMGPKYNFFIETGSHETFKLGANIYFSNNENNFQISAFDHKSKGISKAEENDGNFEKDGFGSRSFLFKGKLNLYDITYSTNINYSESDIDFDSYGFITGVKDGDENTKSNHLNWTMSVKKRVLEDKLDNILTYARSSIDRKYSLNGRQNFSAEGKRDFIRYTGNYSFNPTNFLTFGLEKEETKVLIDSVSTKSLFLLYELKPVKKLGISLGFRSDRRNNDSKKNTIKITGFYDLGNDWFFRANWGEGFKLPTIFQSTFFCCGAVTANKSIKPESSEGYEVGFEHASKDMGVTFRITYFSQDIINQIDFSFTRGVYENIKRVSTEGVELNLGYNKFENLNISGSYSFLEAKDSLGVSLIRIPESKASIDLSYTISSDSRFFFQINYNGREKDTRVTLQEWIRADLTFIKDLKNDLVFFTKIKNIFNKSYQDIYGYGTEGASVYLGVKVNY</sequence>
<keyword evidence="5" id="KW-0798">TonB box</keyword>
<feature type="domain" description="TonB-dependent receptor plug" evidence="10">
    <location>
        <begin position="45"/>
        <end position="151"/>
    </location>
</feature>
<gene>
    <name evidence="11" type="ORF">METZ01_LOCUS49407</name>
</gene>
<keyword evidence="4" id="KW-0732">Signal</keyword>
<organism evidence="11">
    <name type="scientific">marine metagenome</name>
    <dbReference type="NCBI Taxonomy" id="408172"/>
    <lineage>
        <taxon>unclassified sequences</taxon>
        <taxon>metagenomes</taxon>
        <taxon>ecological metagenomes</taxon>
    </lineage>
</organism>
<accession>A0A381S5X0</accession>
<dbReference type="PROSITE" id="PS52016">
    <property type="entry name" value="TONB_DEPENDENT_REC_3"/>
    <property type="match status" value="1"/>
</dbReference>
<dbReference type="InterPro" id="IPR037066">
    <property type="entry name" value="Plug_dom_sf"/>
</dbReference>
<dbReference type="Gene3D" id="2.40.170.20">
    <property type="entry name" value="TonB-dependent receptor, beta-barrel domain"/>
    <property type="match status" value="1"/>
</dbReference>
<dbReference type="Pfam" id="PF07715">
    <property type="entry name" value="Plug"/>
    <property type="match status" value="1"/>
</dbReference>
<feature type="domain" description="TonB-dependent receptor-like beta-barrel" evidence="9">
    <location>
        <begin position="186"/>
        <end position="550"/>
    </location>
</feature>
<dbReference type="InterPro" id="IPR036942">
    <property type="entry name" value="Beta-barrel_TonB_sf"/>
</dbReference>
<keyword evidence="6" id="KW-0472">Membrane</keyword>
<dbReference type="PANTHER" id="PTHR30069">
    <property type="entry name" value="TONB-DEPENDENT OUTER MEMBRANE RECEPTOR"/>
    <property type="match status" value="1"/>
</dbReference>
<dbReference type="InterPro" id="IPR000531">
    <property type="entry name" value="Beta-barrel_TonB"/>
</dbReference>
<name>A0A381S5X0_9ZZZZ</name>
<keyword evidence="7" id="KW-0675">Receptor</keyword>
<evidence type="ECO:0000256" key="2">
    <source>
        <dbReference type="ARBA" id="ARBA00022448"/>
    </source>
</evidence>
<dbReference type="Gene3D" id="2.170.130.10">
    <property type="entry name" value="TonB-dependent receptor, plug domain"/>
    <property type="match status" value="1"/>
</dbReference>
<dbReference type="AlphaFoldDB" id="A0A381S5X0"/>
<dbReference type="GO" id="GO:0015344">
    <property type="term" value="F:siderophore uptake transmembrane transporter activity"/>
    <property type="evidence" value="ECO:0007669"/>
    <property type="project" value="TreeGrafter"/>
</dbReference>
<evidence type="ECO:0000256" key="5">
    <source>
        <dbReference type="ARBA" id="ARBA00023077"/>
    </source>
</evidence>
<evidence type="ECO:0008006" key="12">
    <source>
        <dbReference type="Google" id="ProtNLM"/>
    </source>
</evidence>
<proteinExistence type="predicted"/>
<keyword evidence="8" id="KW-0998">Cell outer membrane</keyword>
<dbReference type="PANTHER" id="PTHR30069:SF29">
    <property type="entry name" value="HEMOGLOBIN AND HEMOGLOBIN-HAPTOGLOBIN-BINDING PROTEIN 1-RELATED"/>
    <property type="match status" value="1"/>
</dbReference>
<evidence type="ECO:0000259" key="9">
    <source>
        <dbReference type="Pfam" id="PF00593"/>
    </source>
</evidence>
<protein>
    <recommendedName>
        <fullName evidence="12">TonB-dependent receptor plug domain-containing protein</fullName>
    </recommendedName>
</protein>
<dbReference type="InterPro" id="IPR012910">
    <property type="entry name" value="Plug_dom"/>
</dbReference>
<evidence type="ECO:0000256" key="3">
    <source>
        <dbReference type="ARBA" id="ARBA00022692"/>
    </source>
</evidence>
<evidence type="ECO:0000256" key="1">
    <source>
        <dbReference type="ARBA" id="ARBA00004571"/>
    </source>
</evidence>
<dbReference type="EMBL" id="UINC01002426">
    <property type="protein sequence ID" value="SUZ96553.1"/>
    <property type="molecule type" value="Genomic_DNA"/>
</dbReference>
<keyword evidence="2" id="KW-0813">Transport</keyword>
<evidence type="ECO:0000259" key="10">
    <source>
        <dbReference type="Pfam" id="PF07715"/>
    </source>
</evidence>
<dbReference type="Pfam" id="PF00593">
    <property type="entry name" value="TonB_dep_Rec_b-barrel"/>
    <property type="match status" value="1"/>
</dbReference>
<reference evidence="11" key="1">
    <citation type="submission" date="2018-05" db="EMBL/GenBank/DDBJ databases">
        <authorList>
            <person name="Lanie J.A."/>
            <person name="Ng W.-L."/>
            <person name="Kazmierczak K.M."/>
            <person name="Andrzejewski T.M."/>
            <person name="Davidsen T.M."/>
            <person name="Wayne K.J."/>
            <person name="Tettelin H."/>
            <person name="Glass J.I."/>
            <person name="Rusch D."/>
            <person name="Podicherti R."/>
            <person name="Tsui H.-C.T."/>
            <person name="Winkler M.E."/>
        </authorList>
    </citation>
    <scope>NUCLEOTIDE SEQUENCE</scope>
</reference>
<dbReference type="SUPFAM" id="SSF56935">
    <property type="entry name" value="Porins"/>
    <property type="match status" value="1"/>
</dbReference>
<evidence type="ECO:0000256" key="4">
    <source>
        <dbReference type="ARBA" id="ARBA00022729"/>
    </source>
</evidence>
<evidence type="ECO:0000256" key="8">
    <source>
        <dbReference type="ARBA" id="ARBA00023237"/>
    </source>
</evidence>
<comment type="subcellular location">
    <subcellularLocation>
        <location evidence="1">Cell outer membrane</location>
        <topology evidence="1">Multi-pass membrane protein</topology>
    </subcellularLocation>
</comment>
<dbReference type="GO" id="GO:0009279">
    <property type="term" value="C:cell outer membrane"/>
    <property type="evidence" value="ECO:0007669"/>
    <property type="project" value="UniProtKB-SubCell"/>
</dbReference>
<evidence type="ECO:0000313" key="11">
    <source>
        <dbReference type="EMBL" id="SUZ96553.1"/>
    </source>
</evidence>
<dbReference type="GO" id="GO:0044718">
    <property type="term" value="P:siderophore transmembrane transport"/>
    <property type="evidence" value="ECO:0007669"/>
    <property type="project" value="TreeGrafter"/>
</dbReference>
<keyword evidence="3" id="KW-0812">Transmembrane</keyword>
<dbReference type="InterPro" id="IPR039426">
    <property type="entry name" value="TonB-dep_rcpt-like"/>
</dbReference>
<evidence type="ECO:0000256" key="7">
    <source>
        <dbReference type="ARBA" id="ARBA00023170"/>
    </source>
</evidence>
<evidence type="ECO:0000256" key="6">
    <source>
        <dbReference type="ARBA" id="ARBA00023136"/>
    </source>
</evidence>